<dbReference type="InterPro" id="IPR045155">
    <property type="entry name" value="Beta-lactam_cat"/>
</dbReference>
<dbReference type="SUPFAM" id="SSF56601">
    <property type="entry name" value="beta-lactamase/transpeptidase-like"/>
    <property type="match status" value="1"/>
</dbReference>
<dbReference type="InterPro" id="IPR000871">
    <property type="entry name" value="Beta-lactam_class-A"/>
</dbReference>
<dbReference type="Gene3D" id="3.40.710.10">
    <property type="entry name" value="DD-peptidase/beta-lactamase superfamily"/>
    <property type="match status" value="1"/>
</dbReference>
<keyword evidence="1" id="KW-0732">Signal</keyword>
<name>A0ABS5B5J9_9STRE</name>
<accession>A0ABS5B5J9</accession>
<protein>
    <submittedName>
        <fullName evidence="3">Serine hydrolase</fullName>
    </submittedName>
</protein>
<feature type="domain" description="Beta-lactamase class A catalytic" evidence="2">
    <location>
        <begin position="205"/>
        <end position="406"/>
    </location>
</feature>
<evidence type="ECO:0000313" key="3">
    <source>
        <dbReference type="EMBL" id="MBP2624100.1"/>
    </source>
</evidence>
<evidence type="ECO:0000313" key="4">
    <source>
        <dbReference type="Proteomes" id="UP001519296"/>
    </source>
</evidence>
<proteinExistence type="predicted"/>
<keyword evidence="3" id="KW-0378">Hydrolase</keyword>
<organism evidence="3 4">
    <name type="scientific">Streptococcus oricebi</name>
    <dbReference type="NCBI Taxonomy" id="1547447"/>
    <lineage>
        <taxon>Bacteria</taxon>
        <taxon>Bacillati</taxon>
        <taxon>Bacillota</taxon>
        <taxon>Bacilli</taxon>
        <taxon>Lactobacillales</taxon>
        <taxon>Streptococcaceae</taxon>
        <taxon>Streptococcus</taxon>
    </lineage>
</organism>
<dbReference type="Proteomes" id="UP001519296">
    <property type="component" value="Unassembled WGS sequence"/>
</dbReference>
<feature type="chain" id="PRO_5045089014" evidence="1">
    <location>
        <begin position="22"/>
        <end position="426"/>
    </location>
</feature>
<dbReference type="PANTHER" id="PTHR35333">
    <property type="entry name" value="BETA-LACTAMASE"/>
    <property type="match status" value="1"/>
</dbReference>
<dbReference type="GO" id="GO:0016787">
    <property type="term" value="F:hydrolase activity"/>
    <property type="evidence" value="ECO:0007669"/>
    <property type="project" value="UniProtKB-KW"/>
</dbReference>
<gene>
    <name evidence="3" type="ORF">C4K46_09150</name>
</gene>
<reference evidence="3 4" key="1">
    <citation type="submission" date="2018-02" db="EMBL/GenBank/DDBJ databases">
        <title>Draft genome sequence of Streptococcus oricebi CCUG 70868T type strain.</title>
        <authorList>
            <person name="Mendez V."/>
            <person name="Salva-Serra F."/>
            <person name="Jaen-Luchoro D."/>
            <person name="Gonzales-Siles L."/>
            <person name="Karlsson R."/>
            <person name="Engstrom-Jakobsson H."/>
            <person name="Busquets A."/>
            <person name="Gomila M."/>
            <person name="Pineiro-Iglesias B."/>
            <person name="Bennasar-Figueras A."/>
            <person name="Seeger M."/>
            <person name="Moore E."/>
        </authorList>
    </citation>
    <scope>NUCLEOTIDE SEQUENCE [LARGE SCALE GENOMIC DNA]</scope>
    <source>
        <strain evidence="3 4">CCUG 70868</strain>
    </source>
</reference>
<dbReference type="RefSeq" id="WP_209628780.1">
    <property type="nucleotide sequence ID" value="NZ_PRDG01000006.1"/>
</dbReference>
<feature type="signal peptide" evidence="1">
    <location>
        <begin position="1"/>
        <end position="21"/>
    </location>
</feature>
<evidence type="ECO:0000256" key="1">
    <source>
        <dbReference type="SAM" id="SignalP"/>
    </source>
</evidence>
<dbReference type="InterPro" id="IPR012338">
    <property type="entry name" value="Beta-lactam/transpept-like"/>
</dbReference>
<dbReference type="EMBL" id="PRDG01000006">
    <property type="protein sequence ID" value="MBP2624100.1"/>
    <property type="molecule type" value="Genomic_DNA"/>
</dbReference>
<comment type="caution">
    <text evidence="3">The sequence shown here is derived from an EMBL/GenBank/DDBJ whole genome shotgun (WGS) entry which is preliminary data.</text>
</comment>
<dbReference type="PANTHER" id="PTHR35333:SF3">
    <property type="entry name" value="BETA-LACTAMASE-TYPE TRANSPEPTIDASE FOLD CONTAINING PROTEIN"/>
    <property type="match status" value="1"/>
</dbReference>
<evidence type="ECO:0000259" key="2">
    <source>
        <dbReference type="Pfam" id="PF13354"/>
    </source>
</evidence>
<sequence length="426" mass="48248">MRKFLCLLLLPAFLSANPIISTEQDFKLTEEQKYQLTNTDYSNFYNALPTNPNAKEIVSVFATAKLDKVVGQIKPDTPIKIKELQINEDGIPVFKLNNNQFLVADKRWIYDDQVLTVENVEKIMWIKPDFSLYEQAYVNGVKKITSNLSPYTPVKISQISQTSSNKYAKVDGKGWISLDDLSESDNRIEKVQDLLKSRYQKANYSIYIKQINTGKTAEINADNQMYAASIAKLPILYYAQEQLNQGNYQLSSSLKYIPEVNDYAGAYDTEGSGSLAKESDNKSYGIQDLINRIAKESDNAATNILGYYVTNKSDKKYQETIEKIAGKKWDVEERNASARMAGNMMEAIYKQKGAVLEALSQTNFDNQRIPKDLTVKVAHKIGDAYDFKHDVALVYTDSPFIISIFTNHSDYETISQIANDVYGVLK</sequence>
<keyword evidence="4" id="KW-1185">Reference proteome</keyword>
<dbReference type="Pfam" id="PF13354">
    <property type="entry name" value="Beta-lactamase2"/>
    <property type="match status" value="1"/>
</dbReference>